<organism evidence="2">
    <name type="scientific">Chrysotila carterae</name>
    <name type="common">Marine alga</name>
    <name type="synonym">Syracosphaera carterae</name>
    <dbReference type="NCBI Taxonomy" id="13221"/>
    <lineage>
        <taxon>Eukaryota</taxon>
        <taxon>Haptista</taxon>
        <taxon>Haptophyta</taxon>
        <taxon>Prymnesiophyceae</taxon>
        <taxon>Isochrysidales</taxon>
        <taxon>Isochrysidaceae</taxon>
        <taxon>Chrysotila</taxon>
    </lineage>
</organism>
<accession>A0A7S4BSC6</accession>
<protein>
    <submittedName>
        <fullName evidence="2">Uncharacterized protein</fullName>
    </submittedName>
</protein>
<evidence type="ECO:0000313" key="2">
    <source>
        <dbReference type="EMBL" id="CAE0775299.1"/>
    </source>
</evidence>
<evidence type="ECO:0000256" key="1">
    <source>
        <dbReference type="SAM" id="MobiDB-lite"/>
    </source>
</evidence>
<name>A0A7S4BSC6_CHRCT</name>
<gene>
    <name evidence="2" type="ORF">PCAR00345_LOCUS27933</name>
</gene>
<feature type="region of interest" description="Disordered" evidence="1">
    <location>
        <begin position="47"/>
        <end position="68"/>
    </location>
</feature>
<reference evidence="2" key="1">
    <citation type="submission" date="2021-01" db="EMBL/GenBank/DDBJ databases">
        <authorList>
            <person name="Corre E."/>
            <person name="Pelletier E."/>
            <person name="Niang G."/>
            <person name="Scheremetjew M."/>
            <person name="Finn R."/>
            <person name="Kale V."/>
            <person name="Holt S."/>
            <person name="Cochrane G."/>
            <person name="Meng A."/>
            <person name="Brown T."/>
            <person name="Cohen L."/>
        </authorList>
    </citation>
    <scope>NUCLEOTIDE SEQUENCE</scope>
    <source>
        <strain evidence="2">CCMP645</strain>
    </source>
</reference>
<sequence length="107" mass="12469">MATVGERIHKMPVEYTQRCNDRLAAAQNETAGPNSEKKRQDDLFEHYGSYKSDNRRENRRQAKMSASKSQCIRKQRLLWPSVWLSCNMGCFETCAVLRIQINPMLVF</sequence>
<dbReference type="AlphaFoldDB" id="A0A7S4BSC6"/>
<dbReference type="EMBL" id="HBIZ01043646">
    <property type="protein sequence ID" value="CAE0775299.1"/>
    <property type="molecule type" value="Transcribed_RNA"/>
</dbReference>
<proteinExistence type="predicted"/>